<dbReference type="Proteomes" id="UP000799118">
    <property type="component" value="Unassembled WGS sequence"/>
</dbReference>
<name>A0A6A4H1E2_9AGAR</name>
<dbReference type="EMBL" id="ML769639">
    <property type="protein sequence ID" value="KAE9391017.1"/>
    <property type="molecule type" value="Genomic_DNA"/>
</dbReference>
<gene>
    <name evidence="1" type="ORF">BT96DRAFT_322824</name>
</gene>
<evidence type="ECO:0000313" key="2">
    <source>
        <dbReference type="Proteomes" id="UP000799118"/>
    </source>
</evidence>
<reference evidence="1" key="1">
    <citation type="journal article" date="2019" name="Environ. Microbiol.">
        <title>Fungal ecological strategies reflected in gene transcription - a case study of two litter decomposers.</title>
        <authorList>
            <person name="Barbi F."/>
            <person name="Kohler A."/>
            <person name="Barry K."/>
            <person name="Baskaran P."/>
            <person name="Daum C."/>
            <person name="Fauchery L."/>
            <person name="Ihrmark K."/>
            <person name="Kuo A."/>
            <person name="LaButti K."/>
            <person name="Lipzen A."/>
            <person name="Morin E."/>
            <person name="Grigoriev I.V."/>
            <person name="Henrissat B."/>
            <person name="Lindahl B."/>
            <person name="Martin F."/>
        </authorList>
    </citation>
    <scope>NUCLEOTIDE SEQUENCE</scope>
    <source>
        <strain evidence="1">JB14</strain>
    </source>
</reference>
<protein>
    <submittedName>
        <fullName evidence="1">Uncharacterized protein</fullName>
    </submittedName>
</protein>
<keyword evidence="2" id="KW-1185">Reference proteome</keyword>
<evidence type="ECO:0000313" key="1">
    <source>
        <dbReference type="EMBL" id="KAE9391017.1"/>
    </source>
</evidence>
<sequence>MRSILLFTSVGNLPWKRLLVQLLARKLDIINRLGEVGCDKAEIIVSFTCLSLNSHPFLLLLKISSLEQHSENRAGRNVDQTQIGLSLSTRMRGSFYCIWHAARSNMYRFGKNTAASSMMI</sequence>
<proteinExistence type="predicted"/>
<dbReference type="AlphaFoldDB" id="A0A6A4H1E2"/>
<accession>A0A6A4H1E2</accession>
<organism evidence="1 2">
    <name type="scientific">Gymnopus androsaceus JB14</name>
    <dbReference type="NCBI Taxonomy" id="1447944"/>
    <lineage>
        <taxon>Eukaryota</taxon>
        <taxon>Fungi</taxon>
        <taxon>Dikarya</taxon>
        <taxon>Basidiomycota</taxon>
        <taxon>Agaricomycotina</taxon>
        <taxon>Agaricomycetes</taxon>
        <taxon>Agaricomycetidae</taxon>
        <taxon>Agaricales</taxon>
        <taxon>Marasmiineae</taxon>
        <taxon>Omphalotaceae</taxon>
        <taxon>Gymnopus</taxon>
    </lineage>
</organism>